<evidence type="ECO:0000256" key="1">
    <source>
        <dbReference type="ARBA" id="ARBA00004173"/>
    </source>
</evidence>
<feature type="compositionally biased region" description="Basic residues" evidence="5">
    <location>
        <begin position="284"/>
        <end position="294"/>
    </location>
</feature>
<dbReference type="Pfam" id="PF09597">
    <property type="entry name" value="SAM_Ribosomal_mS41"/>
    <property type="match status" value="1"/>
</dbReference>
<reference evidence="7 8" key="1">
    <citation type="journal article" date="2016" name="Sci. Rep.">
        <title>Peltaster fructicola genome reveals evolution from an invasive phytopathogen to an ectophytic parasite.</title>
        <authorList>
            <person name="Xu C."/>
            <person name="Chen H."/>
            <person name="Gleason M.L."/>
            <person name="Xu J.R."/>
            <person name="Liu H."/>
            <person name="Zhang R."/>
            <person name="Sun G."/>
        </authorList>
    </citation>
    <scope>NUCLEOTIDE SEQUENCE [LARGE SCALE GENOMIC DNA]</scope>
    <source>
        <strain evidence="7 8">LNHT1506</strain>
    </source>
</reference>
<dbReference type="PANTHER" id="PTHR28235">
    <property type="entry name" value="PROTEIN FYV4, MITOCHONDRIAL"/>
    <property type="match status" value="1"/>
</dbReference>
<evidence type="ECO:0000256" key="2">
    <source>
        <dbReference type="ARBA" id="ARBA00010492"/>
    </source>
</evidence>
<name>A0A6H0XQ89_9PEZI</name>
<gene>
    <name evidence="7" type="ORF">AMS68_002373</name>
</gene>
<dbReference type="InterPro" id="IPR039603">
    <property type="entry name" value="Ribosomal_mS41"/>
</dbReference>
<dbReference type="EMBL" id="CP051140">
    <property type="protein sequence ID" value="QIW96855.1"/>
    <property type="molecule type" value="Genomic_DNA"/>
</dbReference>
<evidence type="ECO:0000256" key="4">
    <source>
        <dbReference type="ARBA" id="ARBA00035129"/>
    </source>
</evidence>
<comment type="subcellular location">
    <subcellularLocation>
        <location evidence="1">Mitochondrion</location>
    </subcellularLocation>
</comment>
<evidence type="ECO:0000313" key="8">
    <source>
        <dbReference type="Proteomes" id="UP000503462"/>
    </source>
</evidence>
<dbReference type="GO" id="GO:0005739">
    <property type="term" value="C:mitochondrion"/>
    <property type="evidence" value="ECO:0007669"/>
    <property type="project" value="UniProtKB-SubCell"/>
</dbReference>
<keyword evidence="8" id="KW-1185">Reference proteome</keyword>
<feature type="compositionally biased region" description="Basic and acidic residues" evidence="5">
    <location>
        <begin position="267"/>
        <end position="283"/>
    </location>
</feature>
<accession>A0A6H0XQ89</accession>
<dbReference type="Proteomes" id="UP000503462">
    <property type="component" value="Chromosome 2"/>
</dbReference>
<feature type="region of interest" description="Disordered" evidence="5">
    <location>
        <begin position="267"/>
        <end position="294"/>
    </location>
</feature>
<comment type="similarity">
    <text evidence="2">Belongs to the mitochondrion-specific ribosomal protein mS41 family.</text>
</comment>
<dbReference type="InterPro" id="IPR019083">
    <property type="entry name" value="SAM_Ribosomal_mS41"/>
</dbReference>
<evidence type="ECO:0000256" key="3">
    <source>
        <dbReference type="ARBA" id="ARBA00023128"/>
    </source>
</evidence>
<keyword evidence="3" id="KW-0496">Mitochondrion</keyword>
<evidence type="ECO:0000259" key="6">
    <source>
        <dbReference type="SMART" id="SM01238"/>
    </source>
</evidence>
<evidence type="ECO:0000313" key="7">
    <source>
        <dbReference type="EMBL" id="QIW96855.1"/>
    </source>
</evidence>
<proteinExistence type="inferred from homology"/>
<dbReference type="SMART" id="SM01238">
    <property type="entry name" value="IGR"/>
    <property type="match status" value="1"/>
</dbReference>
<organism evidence="7 8">
    <name type="scientific">Peltaster fructicola</name>
    <dbReference type="NCBI Taxonomy" id="286661"/>
    <lineage>
        <taxon>Eukaryota</taxon>
        <taxon>Fungi</taxon>
        <taxon>Dikarya</taxon>
        <taxon>Ascomycota</taxon>
        <taxon>Pezizomycotina</taxon>
        <taxon>Dothideomycetes</taxon>
        <taxon>Dothideomycetes incertae sedis</taxon>
        <taxon>Peltaster</taxon>
    </lineage>
</organism>
<evidence type="ECO:0000256" key="5">
    <source>
        <dbReference type="SAM" id="MobiDB-lite"/>
    </source>
</evidence>
<sequence length="294" mass="32979">MRLGKILRSSTKVTKYCDFSQQRLELSSYALRLPSQSLPHNTIKMALKRTSLQLVPSTLRQTVCIQCRHLHKRAPQRVPALTPFVPDTETFLTLIGRKMSQHAAKIPSWQALFSLSSEQLRESGIEPPRARRYLMWWRDRYRHGIMGIGGDLKEVTNGIAELRVVQVPSKRGIDQAATLTKDAGMRKVIVNTPLSIAAPEDPANPREKLPDEIGLVPLEVVQTAEATAIAGVKIVAGDMIAGRGIEYIKGHPSVARLRVQEGLWEQRRGHKVDGGERRKAEVRAKRRAAERKAR</sequence>
<feature type="domain" description="Small ribosomal subunit protein mS41 SAM" evidence="6">
    <location>
        <begin position="88"/>
        <end position="144"/>
    </location>
</feature>
<protein>
    <recommendedName>
        <fullName evidence="4">Small ribosomal subunit protein mS41</fullName>
    </recommendedName>
</protein>
<dbReference type="AlphaFoldDB" id="A0A6H0XQ89"/>
<dbReference type="OrthoDB" id="18595at2759"/>
<dbReference type="PANTHER" id="PTHR28235:SF1">
    <property type="entry name" value="SMALL RIBOSOMAL SUBUNIT PROTEIN MS41"/>
    <property type="match status" value="1"/>
</dbReference>